<reference evidence="7 8" key="1">
    <citation type="journal article" date="2021" name="Elife">
        <title>Chloroplast acquisition without the gene transfer in kleptoplastic sea slugs, Plakobranchus ocellatus.</title>
        <authorList>
            <person name="Maeda T."/>
            <person name="Takahashi S."/>
            <person name="Yoshida T."/>
            <person name="Shimamura S."/>
            <person name="Takaki Y."/>
            <person name="Nagai Y."/>
            <person name="Toyoda A."/>
            <person name="Suzuki Y."/>
            <person name="Arimoto A."/>
            <person name="Ishii H."/>
            <person name="Satoh N."/>
            <person name="Nishiyama T."/>
            <person name="Hasebe M."/>
            <person name="Maruyama T."/>
            <person name="Minagawa J."/>
            <person name="Obokata J."/>
            <person name="Shigenobu S."/>
        </authorList>
    </citation>
    <scope>NUCLEOTIDE SEQUENCE [LARGE SCALE GENOMIC DNA]</scope>
</reference>
<gene>
    <name evidence="7" type="ORF">ElyMa_002487400</name>
</gene>
<protein>
    <submittedName>
        <fullName evidence="7">Sushi, von Willebrand factor type A, EGF and pentraxin domain-containing protein 1-like</fullName>
    </submittedName>
</protein>
<comment type="caution">
    <text evidence="5">Lacks conserved residue(s) required for the propagation of feature annotation.</text>
</comment>
<evidence type="ECO:0000256" key="1">
    <source>
        <dbReference type="ARBA" id="ARBA00022659"/>
    </source>
</evidence>
<dbReference type="Proteomes" id="UP000762676">
    <property type="component" value="Unassembled WGS sequence"/>
</dbReference>
<evidence type="ECO:0000256" key="4">
    <source>
        <dbReference type="ARBA" id="ARBA00023180"/>
    </source>
</evidence>
<evidence type="ECO:0000313" key="7">
    <source>
        <dbReference type="EMBL" id="GFR87209.1"/>
    </source>
</evidence>
<evidence type="ECO:0000256" key="3">
    <source>
        <dbReference type="ARBA" id="ARBA00023157"/>
    </source>
</evidence>
<keyword evidence="8" id="KW-1185">Reference proteome</keyword>
<dbReference type="PANTHER" id="PTHR19325">
    <property type="entry name" value="COMPLEMENT COMPONENT-RELATED SUSHI DOMAIN-CONTAINING"/>
    <property type="match status" value="1"/>
</dbReference>
<dbReference type="AlphaFoldDB" id="A0AAV4GPG5"/>
<dbReference type="Pfam" id="PF00024">
    <property type="entry name" value="PAN_1"/>
    <property type="match status" value="1"/>
</dbReference>
<proteinExistence type="predicted"/>
<feature type="domain" description="Sushi" evidence="6">
    <location>
        <begin position="181"/>
        <end position="241"/>
    </location>
</feature>
<dbReference type="InterPro" id="IPR050350">
    <property type="entry name" value="Compl-Cell_Adhes-Reg"/>
</dbReference>
<dbReference type="PROSITE" id="PS50923">
    <property type="entry name" value="SUSHI"/>
    <property type="match status" value="1"/>
</dbReference>
<keyword evidence="4" id="KW-0325">Glycoprotein</keyword>
<dbReference type="InterPro" id="IPR035976">
    <property type="entry name" value="Sushi/SCR/CCP_sf"/>
</dbReference>
<dbReference type="CDD" id="cd00033">
    <property type="entry name" value="CCP"/>
    <property type="match status" value="1"/>
</dbReference>
<dbReference type="EMBL" id="BMAT01005074">
    <property type="protein sequence ID" value="GFR87209.1"/>
    <property type="molecule type" value="Genomic_DNA"/>
</dbReference>
<dbReference type="Pfam" id="PF00084">
    <property type="entry name" value="Sushi"/>
    <property type="match status" value="1"/>
</dbReference>
<keyword evidence="1 5" id="KW-0768">Sushi</keyword>
<evidence type="ECO:0000256" key="2">
    <source>
        <dbReference type="ARBA" id="ARBA00022737"/>
    </source>
</evidence>
<keyword evidence="3" id="KW-1015">Disulfide bond</keyword>
<sequence length="288" mass="31047">MGWKDVHVHPGSRVVDLPTWVDLRVPNVKSCMRMCWLYSACSALTFSLDQRRCQIYRTDDGDKEDFETEPLDGSVAMDMSSATADLSKGHLRYGCSTRPCKSSEFCAPVKNSATYVCILLITDLSETNLPVIPNSETEYDGFSSVVYTCAHGYFRDGSSYTAKFDPDSSTWSAVDVTCTFVDCGPPPVLQGAQASGSRTTANSEVTYSCLAGAVPSTGHVIKVTCEGSTGQWSSPQGSCSVVTCGAPPDMDTMVSELTPRSTLDAFPGLDEEELKMAFGGQAKYTCIP</sequence>
<evidence type="ECO:0000259" key="6">
    <source>
        <dbReference type="PROSITE" id="PS50923"/>
    </source>
</evidence>
<dbReference type="Gene3D" id="2.10.70.10">
    <property type="entry name" value="Complement Module, domain 1"/>
    <property type="match status" value="1"/>
</dbReference>
<dbReference type="SMART" id="SM00032">
    <property type="entry name" value="CCP"/>
    <property type="match status" value="2"/>
</dbReference>
<name>A0AAV4GPG5_9GAST</name>
<evidence type="ECO:0000256" key="5">
    <source>
        <dbReference type="PROSITE-ProRule" id="PRU00302"/>
    </source>
</evidence>
<evidence type="ECO:0000313" key="8">
    <source>
        <dbReference type="Proteomes" id="UP000762676"/>
    </source>
</evidence>
<dbReference type="InterPro" id="IPR003609">
    <property type="entry name" value="Pan_app"/>
</dbReference>
<dbReference type="SUPFAM" id="SSF57535">
    <property type="entry name" value="Complement control module/SCR domain"/>
    <property type="match status" value="2"/>
</dbReference>
<feature type="non-terminal residue" evidence="7">
    <location>
        <position position="288"/>
    </location>
</feature>
<accession>A0AAV4GPG5</accession>
<dbReference type="InterPro" id="IPR000436">
    <property type="entry name" value="Sushi_SCR_CCP_dom"/>
</dbReference>
<organism evidence="7 8">
    <name type="scientific">Elysia marginata</name>
    <dbReference type="NCBI Taxonomy" id="1093978"/>
    <lineage>
        <taxon>Eukaryota</taxon>
        <taxon>Metazoa</taxon>
        <taxon>Spiralia</taxon>
        <taxon>Lophotrochozoa</taxon>
        <taxon>Mollusca</taxon>
        <taxon>Gastropoda</taxon>
        <taxon>Heterobranchia</taxon>
        <taxon>Euthyneura</taxon>
        <taxon>Panpulmonata</taxon>
        <taxon>Sacoglossa</taxon>
        <taxon>Placobranchoidea</taxon>
        <taxon>Plakobranchidae</taxon>
        <taxon>Elysia</taxon>
    </lineage>
</organism>
<dbReference type="PANTHER" id="PTHR19325:SF575">
    <property type="entry name" value="LOCOMOTION-RELATED PROTEIN HIKARU GENKI"/>
    <property type="match status" value="1"/>
</dbReference>
<comment type="caution">
    <text evidence="7">The sequence shown here is derived from an EMBL/GenBank/DDBJ whole genome shotgun (WGS) entry which is preliminary data.</text>
</comment>
<keyword evidence="2" id="KW-0677">Repeat</keyword>